<evidence type="ECO:0000256" key="4">
    <source>
        <dbReference type="ARBA" id="ARBA00022989"/>
    </source>
</evidence>
<gene>
    <name evidence="7" type="ORF">AALO17_14490</name>
    <name evidence="8" type="ORF">BO223_08160</name>
</gene>
<evidence type="ECO:0000256" key="6">
    <source>
        <dbReference type="SAM" id="Phobius"/>
    </source>
</evidence>
<dbReference type="RefSeq" id="WP_067557147.1">
    <property type="nucleotide sequence ID" value="NZ_CAJTBG010000011.1"/>
</dbReference>
<dbReference type="EMBL" id="CP011391">
    <property type="protein sequence ID" value="AMK54583.1"/>
    <property type="molecule type" value="Genomic_DNA"/>
</dbReference>
<accession>A0A140DVA6</accession>
<keyword evidence="9" id="KW-1185">Reference proteome</keyword>
<dbReference type="Gene3D" id="1.20.1440.20">
    <property type="entry name" value="LemA-like domain"/>
    <property type="match status" value="1"/>
</dbReference>
<dbReference type="EMBL" id="MPJZ01000066">
    <property type="protein sequence ID" value="OLU44465.1"/>
    <property type="molecule type" value="Genomic_DNA"/>
</dbReference>
<dbReference type="GO" id="GO:0016020">
    <property type="term" value="C:membrane"/>
    <property type="evidence" value="ECO:0007669"/>
    <property type="project" value="UniProtKB-SubCell"/>
</dbReference>
<evidence type="ECO:0000313" key="8">
    <source>
        <dbReference type="EMBL" id="OLU44465.1"/>
    </source>
</evidence>
<keyword evidence="4 6" id="KW-1133">Transmembrane helix</keyword>
<name>A0A140DVA6_9FIRM</name>
<dbReference type="Proteomes" id="UP000186758">
    <property type="component" value="Unassembled WGS sequence"/>
</dbReference>
<reference evidence="7 9" key="1">
    <citation type="journal article" date="2016" name="Gut Pathog.">
        <title>Whole genome sequencing of "Faecalibaculum rodentium" ALO17, isolated from C57BL/6J laboratory mouse feces.</title>
        <authorList>
            <person name="Lim S."/>
            <person name="Chang D.H."/>
            <person name="Ahn S."/>
            <person name="Kim B.C."/>
        </authorList>
    </citation>
    <scope>NUCLEOTIDE SEQUENCE [LARGE SCALE GENOMIC DNA]</scope>
    <source>
        <strain evidence="7 9">Alo17</strain>
    </source>
</reference>
<sequence length="205" mass="22724">MKKKFPAWGIVLIVLAIIALIFGVSVISPYNTMVKLDEQVTTAQANIQTQLQSRLDKINELMPSVQGVMDQEDEIYKDIAALRSNTPGITMDADGNMTIDPKASLTDLESADAASSQMVRDINVAMESYPDLKSSDVMRDFMTSVEGAENRISYAREQYNEDVQTYNSYIRSFPHNLTAGMFGFSPRDKFEASAAAQNAPTVKFD</sequence>
<dbReference type="GeneID" id="78478145"/>
<protein>
    <recommendedName>
        <fullName evidence="11">LemA family protein</fullName>
    </recommendedName>
</protein>
<organism evidence="7 9">
    <name type="scientific">Faecalibaculum rodentium</name>
    <dbReference type="NCBI Taxonomy" id="1702221"/>
    <lineage>
        <taxon>Bacteria</taxon>
        <taxon>Bacillati</taxon>
        <taxon>Bacillota</taxon>
        <taxon>Erysipelotrichia</taxon>
        <taxon>Erysipelotrichales</taxon>
        <taxon>Erysipelotrichaceae</taxon>
        <taxon>Faecalibaculum</taxon>
    </lineage>
</organism>
<proteinExistence type="inferred from homology"/>
<evidence type="ECO:0000256" key="1">
    <source>
        <dbReference type="ARBA" id="ARBA00004167"/>
    </source>
</evidence>
<dbReference type="PANTHER" id="PTHR34478:SF2">
    <property type="entry name" value="MEMBRANE PROTEIN"/>
    <property type="match status" value="1"/>
</dbReference>
<dbReference type="AlphaFoldDB" id="A0A140DVA6"/>
<dbReference type="Pfam" id="PF04011">
    <property type="entry name" value="LemA"/>
    <property type="match status" value="1"/>
</dbReference>
<dbReference type="OrthoDB" id="9804152at2"/>
<dbReference type="InterPro" id="IPR023353">
    <property type="entry name" value="LemA-like_dom_sf"/>
</dbReference>
<dbReference type="Proteomes" id="UP000069771">
    <property type="component" value="Chromosome"/>
</dbReference>
<comment type="similarity">
    <text evidence="2">Belongs to the LemA family.</text>
</comment>
<evidence type="ECO:0000256" key="2">
    <source>
        <dbReference type="ARBA" id="ARBA00008854"/>
    </source>
</evidence>
<evidence type="ECO:0000313" key="7">
    <source>
        <dbReference type="EMBL" id="AMK54583.1"/>
    </source>
</evidence>
<evidence type="ECO:0000313" key="9">
    <source>
        <dbReference type="Proteomes" id="UP000069771"/>
    </source>
</evidence>
<dbReference type="SUPFAM" id="SSF140478">
    <property type="entry name" value="LemA-like"/>
    <property type="match status" value="1"/>
</dbReference>
<dbReference type="PANTHER" id="PTHR34478">
    <property type="entry name" value="PROTEIN LEMA"/>
    <property type="match status" value="1"/>
</dbReference>
<dbReference type="KEGG" id="fro:AALO17_14490"/>
<evidence type="ECO:0000313" key="10">
    <source>
        <dbReference type="Proteomes" id="UP000186758"/>
    </source>
</evidence>
<reference evidence="8 10" key="2">
    <citation type="submission" date="2016-11" db="EMBL/GenBank/DDBJ databases">
        <title>Description of two novel members of the family Erysipelotrichaceae: Ileibacterium lipovorans gen. nov., sp. nov. and Dubosiella newyorkensis, gen. nov., sp. nov.</title>
        <authorList>
            <person name="Cox L.M."/>
            <person name="Sohn J."/>
            <person name="Tyrrell K.L."/>
            <person name="Citron D.M."/>
            <person name="Lawson P.A."/>
            <person name="Patel N.B."/>
            <person name="Iizumi T."/>
            <person name="Perez-Perez G.I."/>
            <person name="Goldstein E.J."/>
            <person name="Blaser M.J."/>
        </authorList>
    </citation>
    <scope>NUCLEOTIDE SEQUENCE [LARGE SCALE GENOMIC DNA]</scope>
    <source>
        <strain evidence="8 10">NYU-BL-K8</strain>
    </source>
</reference>
<feature type="transmembrane region" description="Helical" evidence="6">
    <location>
        <begin position="7"/>
        <end position="27"/>
    </location>
</feature>
<evidence type="ECO:0000256" key="5">
    <source>
        <dbReference type="ARBA" id="ARBA00023136"/>
    </source>
</evidence>
<dbReference type="InterPro" id="IPR007156">
    <property type="entry name" value="MamQ_LemA"/>
</dbReference>
<keyword evidence="3 6" id="KW-0812">Transmembrane</keyword>
<evidence type="ECO:0008006" key="11">
    <source>
        <dbReference type="Google" id="ProtNLM"/>
    </source>
</evidence>
<evidence type="ECO:0000256" key="3">
    <source>
        <dbReference type="ARBA" id="ARBA00022692"/>
    </source>
</evidence>
<dbReference type="STRING" id="1702221.AALO17_14490"/>
<comment type="subcellular location">
    <subcellularLocation>
        <location evidence="1">Membrane</location>
        <topology evidence="1">Single-pass membrane protein</topology>
    </subcellularLocation>
</comment>
<keyword evidence="5 6" id="KW-0472">Membrane</keyword>